<sequence length="287" mass="31890">MTDVTDAVLGRMERLEWLMSQAAAAQGASALVAEDLLLEEQIRKFGPTFLAKYNTHLFSQAYEDAAISEIFARIGTRHKTFIEIGVEDGSENTTRLLLMLGWKGVWIEGNAGFYNRITDTFANEIASGQLQAIHAMAEPDTVQSLIDSANLGPEVDLLSVDIDQHTSHVFRAIQTSARAACVEYNAHFPPAVDYEVPYVPGAAWNGTNWFGASLKRLEVIAAGKDLSLVGCDLMGINAFFVRNDLTEDRFPKPFTAGHHYQPPRYQLIRPHRGHRKLSGEEARTMPR</sequence>
<accession>A0A917FB07</accession>
<dbReference type="AlphaFoldDB" id="A0A917FB07"/>
<reference evidence="1" key="2">
    <citation type="submission" date="2020-09" db="EMBL/GenBank/DDBJ databases">
        <authorList>
            <person name="Sun Q."/>
            <person name="Sedlacek I."/>
        </authorList>
    </citation>
    <scope>NUCLEOTIDE SEQUENCE</scope>
    <source>
        <strain evidence="1">CCM 7897</strain>
    </source>
</reference>
<reference evidence="1" key="1">
    <citation type="journal article" date="2014" name="Int. J. Syst. Evol. Microbiol.">
        <title>Complete genome sequence of Corynebacterium casei LMG S-19264T (=DSM 44701T), isolated from a smear-ripened cheese.</title>
        <authorList>
            <consortium name="US DOE Joint Genome Institute (JGI-PGF)"/>
            <person name="Walter F."/>
            <person name="Albersmeier A."/>
            <person name="Kalinowski J."/>
            <person name="Ruckert C."/>
        </authorList>
    </citation>
    <scope>NUCLEOTIDE SEQUENCE</scope>
    <source>
        <strain evidence="1">CCM 7897</strain>
    </source>
</reference>
<comment type="caution">
    <text evidence="1">The sequence shown here is derived from an EMBL/GenBank/DDBJ whole genome shotgun (WGS) entry which is preliminary data.</text>
</comment>
<organism evidence="1 2">
    <name type="scientific">Azorhizobium oxalatiphilum</name>
    <dbReference type="NCBI Taxonomy" id="980631"/>
    <lineage>
        <taxon>Bacteria</taxon>
        <taxon>Pseudomonadati</taxon>
        <taxon>Pseudomonadota</taxon>
        <taxon>Alphaproteobacteria</taxon>
        <taxon>Hyphomicrobiales</taxon>
        <taxon>Xanthobacteraceae</taxon>
        <taxon>Azorhizobium</taxon>
    </lineage>
</organism>
<evidence type="ECO:0000313" key="2">
    <source>
        <dbReference type="Proteomes" id="UP000606044"/>
    </source>
</evidence>
<name>A0A917FB07_9HYPH</name>
<keyword evidence="2" id="KW-1185">Reference proteome</keyword>
<gene>
    <name evidence="1" type="ORF">GCM10007301_24400</name>
</gene>
<proteinExistence type="predicted"/>
<dbReference type="Proteomes" id="UP000606044">
    <property type="component" value="Unassembled WGS sequence"/>
</dbReference>
<evidence type="ECO:0000313" key="1">
    <source>
        <dbReference type="EMBL" id="GGF63732.1"/>
    </source>
</evidence>
<dbReference type="EMBL" id="BMCT01000003">
    <property type="protein sequence ID" value="GGF63732.1"/>
    <property type="molecule type" value="Genomic_DNA"/>
</dbReference>
<dbReference type="RefSeq" id="WP_188578886.1">
    <property type="nucleotide sequence ID" value="NZ_BMCT01000003.1"/>
</dbReference>
<protein>
    <submittedName>
        <fullName evidence="1">Uncharacterized protein</fullName>
    </submittedName>
</protein>